<proteinExistence type="predicted"/>
<keyword evidence="2" id="KW-1185">Reference proteome</keyword>
<reference evidence="1 2" key="1">
    <citation type="submission" date="2021-04" db="EMBL/GenBank/DDBJ databases">
        <title>Molecular and phenotypic characterization and identification of bacterial isolates recovered from the Anatolian ground squirrels (Spermophilus xanthoprymnus) and which have the potential to form a new species in the Campylobacter genus.</title>
        <authorList>
            <person name="Aydin F."/>
            <person name="Abay S."/>
            <person name="Kayman T."/>
            <person name="Karakaya E."/>
            <person name="Mustak H.K."/>
            <person name="Mustak I.B."/>
            <person name="Bilgin N."/>
            <person name="Duzler A."/>
            <person name="Sahin O."/>
            <person name="Guran O."/>
            <person name="Saticioglu I.B."/>
        </authorList>
    </citation>
    <scope>NUCLEOTIDE SEQUENCE [LARGE SCALE GENOMIC DNA]</scope>
    <source>
        <strain evidence="2">faydin-G24</strain>
    </source>
</reference>
<dbReference type="RefSeq" id="WP_212141382.1">
    <property type="nucleotide sequence ID" value="NZ_JAGSSW010000001.1"/>
</dbReference>
<accession>A0ABS5HGA5</accession>
<dbReference type="Proteomes" id="UP000682951">
    <property type="component" value="Unassembled WGS sequence"/>
</dbReference>
<name>A0ABS5HGA5_9BACT</name>
<gene>
    <name evidence="1" type="ORF">KDD93_00875</name>
</gene>
<protein>
    <submittedName>
        <fullName evidence="1">Uncharacterized protein</fullName>
    </submittedName>
</protein>
<evidence type="ECO:0000313" key="1">
    <source>
        <dbReference type="EMBL" id="MBR8463127.1"/>
    </source>
</evidence>
<evidence type="ECO:0000313" key="2">
    <source>
        <dbReference type="Proteomes" id="UP000682951"/>
    </source>
</evidence>
<dbReference type="EMBL" id="JAGSSW010000001">
    <property type="protein sequence ID" value="MBR8463127.1"/>
    <property type="molecule type" value="Genomic_DNA"/>
</dbReference>
<organism evidence="1 2">
    <name type="scientific">Campylobacter anatolicus</name>
    <dbReference type="NCBI Taxonomy" id="2829105"/>
    <lineage>
        <taxon>Bacteria</taxon>
        <taxon>Pseudomonadati</taxon>
        <taxon>Campylobacterota</taxon>
        <taxon>Epsilonproteobacteria</taxon>
        <taxon>Campylobacterales</taxon>
        <taxon>Campylobacteraceae</taxon>
        <taxon>Campylobacter</taxon>
    </lineage>
</organism>
<sequence length="65" mass="7419">MGFKQKFEGFEICAKYIDRKGKDQVIKATRRTLNLPNLADYQTSYQTFTNDGKGESKVLTPSLKV</sequence>
<comment type="caution">
    <text evidence="1">The sequence shown here is derived from an EMBL/GenBank/DDBJ whole genome shotgun (WGS) entry which is preliminary data.</text>
</comment>